<keyword evidence="2" id="KW-1185">Reference proteome</keyword>
<dbReference type="KEGG" id="dmm:dnm_094380"/>
<dbReference type="Proteomes" id="UP000663722">
    <property type="component" value="Chromosome"/>
</dbReference>
<accession>A0A975BXU0</accession>
<evidence type="ECO:0000313" key="2">
    <source>
        <dbReference type="Proteomes" id="UP000663722"/>
    </source>
</evidence>
<organism evidence="1 2">
    <name type="scientific">Desulfonema magnum</name>
    <dbReference type="NCBI Taxonomy" id="45655"/>
    <lineage>
        <taxon>Bacteria</taxon>
        <taxon>Pseudomonadati</taxon>
        <taxon>Thermodesulfobacteriota</taxon>
        <taxon>Desulfobacteria</taxon>
        <taxon>Desulfobacterales</taxon>
        <taxon>Desulfococcaceae</taxon>
        <taxon>Desulfonema</taxon>
    </lineage>
</organism>
<sequence length="62" mass="7029">MSSDSAKLRPLHPDPGPRLCPLNTVDLRLNRFSGVLSGVRKMLFRKCKNTIFALRIGPEFFN</sequence>
<protein>
    <submittedName>
        <fullName evidence="1">Uncharacterized protein</fullName>
    </submittedName>
</protein>
<gene>
    <name evidence="1" type="ORF">dnm_094380</name>
</gene>
<proteinExistence type="predicted"/>
<reference evidence="1" key="1">
    <citation type="journal article" date="2021" name="Microb. Physiol.">
        <title>Proteogenomic Insights into the Physiology of Marine, Sulfate-Reducing, Filamentous Desulfonema limicola and Desulfonema magnum.</title>
        <authorList>
            <person name="Schnaars V."/>
            <person name="Wohlbrand L."/>
            <person name="Scheve S."/>
            <person name="Hinrichs C."/>
            <person name="Reinhardt R."/>
            <person name="Rabus R."/>
        </authorList>
    </citation>
    <scope>NUCLEOTIDE SEQUENCE</scope>
    <source>
        <strain evidence="1">4be13</strain>
    </source>
</reference>
<dbReference type="AlphaFoldDB" id="A0A975BXU0"/>
<dbReference type="EMBL" id="CP061800">
    <property type="protein sequence ID" value="QTA93337.1"/>
    <property type="molecule type" value="Genomic_DNA"/>
</dbReference>
<evidence type="ECO:0000313" key="1">
    <source>
        <dbReference type="EMBL" id="QTA93337.1"/>
    </source>
</evidence>
<name>A0A975BXU0_9BACT</name>